<reference evidence="2" key="1">
    <citation type="journal article" date="2014" name="Int. J. Syst. Evol. Microbiol.">
        <title>Complete genome sequence of Corynebacterium casei LMG S-19264T (=DSM 44701T), isolated from a smear-ripened cheese.</title>
        <authorList>
            <consortium name="US DOE Joint Genome Institute (JGI-PGF)"/>
            <person name="Walter F."/>
            <person name="Albersmeier A."/>
            <person name="Kalinowski J."/>
            <person name="Ruckert C."/>
        </authorList>
    </citation>
    <scope>NUCLEOTIDE SEQUENCE</scope>
    <source>
        <strain evidence="2">JCM 4490</strain>
    </source>
</reference>
<name>A0A918MUU6_9ACTN</name>
<dbReference type="Proteomes" id="UP000620224">
    <property type="component" value="Unassembled WGS sequence"/>
</dbReference>
<evidence type="ECO:0000256" key="1">
    <source>
        <dbReference type="SAM" id="MobiDB-lite"/>
    </source>
</evidence>
<protein>
    <submittedName>
        <fullName evidence="2">Uncharacterized protein</fullName>
    </submittedName>
</protein>
<feature type="compositionally biased region" description="Low complexity" evidence="1">
    <location>
        <begin position="12"/>
        <end position="21"/>
    </location>
</feature>
<gene>
    <name evidence="2" type="ORF">GCM10010503_58130</name>
</gene>
<comment type="caution">
    <text evidence="2">The sequence shown here is derived from an EMBL/GenBank/DDBJ whole genome shotgun (WGS) entry which is preliminary data.</text>
</comment>
<dbReference type="EMBL" id="BMUE01000016">
    <property type="protein sequence ID" value="GGW73037.1"/>
    <property type="molecule type" value="Genomic_DNA"/>
</dbReference>
<evidence type="ECO:0000313" key="2">
    <source>
        <dbReference type="EMBL" id="GGW73037.1"/>
    </source>
</evidence>
<proteinExistence type="predicted"/>
<organism evidence="2 3">
    <name type="scientific">Streptomyces lucensis JCM 4490</name>
    <dbReference type="NCBI Taxonomy" id="1306176"/>
    <lineage>
        <taxon>Bacteria</taxon>
        <taxon>Bacillati</taxon>
        <taxon>Actinomycetota</taxon>
        <taxon>Actinomycetes</taxon>
        <taxon>Kitasatosporales</taxon>
        <taxon>Streptomycetaceae</taxon>
        <taxon>Streptomyces</taxon>
    </lineage>
</organism>
<dbReference type="AlphaFoldDB" id="A0A918MUU6"/>
<accession>A0A918MUU6</accession>
<reference evidence="2" key="2">
    <citation type="submission" date="2020-09" db="EMBL/GenBank/DDBJ databases">
        <authorList>
            <person name="Sun Q."/>
            <person name="Ohkuma M."/>
        </authorList>
    </citation>
    <scope>NUCLEOTIDE SEQUENCE</scope>
    <source>
        <strain evidence="2">JCM 4490</strain>
    </source>
</reference>
<feature type="compositionally biased region" description="Gly residues" evidence="1">
    <location>
        <begin position="1"/>
        <end position="10"/>
    </location>
</feature>
<keyword evidence="3" id="KW-1185">Reference proteome</keyword>
<evidence type="ECO:0000313" key="3">
    <source>
        <dbReference type="Proteomes" id="UP000620224"/>
    </source>
</evidence>
<sequence>MPGAGAGPGPAAGPARGADPGVPELVAQAALLQARLDWYQTQLARLGERGAADGEHG</sequence>
<feature type="region of interest" description="Disordered" evidence="1">
    <location>
        <begin position="1"/>
        <end position="21"/>
    </location>
</feature>